<dbReference type="Gene3D" id="3.40.50.2000">
    <property type="entry name" value="Glycogen Phosphorylase B"/>
    <property type="match status" value="2"/>
</dbReference>
<evidence type="ECO:0000259" key="1">
    <source>
        <dbReference type="Pfam" id="PF13439"/>
    </source>
</evidence>
<keyword evidence="2" id="KW-0808">Transferase</keyword>
<keyword evidence="3" id="KW-1185">Reference proteome</keyword>
<evidence type="ECO:0000313" key="3">
    <source>
        <dbReference type="Proteomes" id="UP000009026"/>
    </source>
</evidence>
<dbReference type="GO" id="GO:0016757">
    <property type="term" value="F:glycosyltransferase activity"/>
    <property type="evidence" value="ECO:0007669"/>
    <property type="project" value="UniProtKB-ARBA"/>
</dbReference>
<dbReference type="PANTHER" id="PTHR45947:SF3">
    <property type="entry name" value="SULFOQUINOVOSYL TRANSFERASE SQD2"/>
    <property type="match status" value="1"/>
</dbReference>
<gene>
    <name evidence="2" type="ORF">A176_002182</name>
</gene>
<dbReference type="Pfam" id="PF13692">
    <property type="entry name" value="Glyco_trans_1_4"/>
    <property type="match status" value="1"/>
</dbReference>
<accession>A0A0H4WVA8</accession>
<organism evidence="2 3">
    <name type="scientific">Pseudomyxococcus hansupus</name>
    <dbReference type="NCBI Taxonomy" id="1297742"/>
    <lineage>
        <taxon>Bacteria</taxon>
        <taxon>Pseudomonadati</taxon>
        <taxon>Myxococcota</taxon>
        <taxon>Myxococcia</taxon>
        <taxon>Myxococcales</taxon>
        <taxon>Cystobacterineae</taxon>
        <taxon>Myxococcaceae</taxon>
        <taxon>Pseudomyxococcus</taxon>
    </lineage>
</organism>
<protein>
    <submittedName>
        <fullName evidence="2">Glycosyl transferase, group 1 family protein</fullName>
    </submittedName>
</protein>
<proteinExistence type="predicted"/>
<sequence length="342" mass="37040">MRILHLLASPFFSGPAENVALLAQAQRAAGHEVTVAVDRLRKEVLAEEPAAPRFHALGLLDEGGLELSVKSPPWRMWRDLRRLKARSVDVVHSHFSHDHLLARWGRPAGATLVRSLHAPRSLRSSLPVADAYTVPASSLLPRLEAKGKPASVLPALVDARFEPAKDRAVLRRELGLTGAPVIGMVSTFQPSRRHGVGVEAFALYLRREPEARFVLVGDGGLVEQTRQQVSALGLSQAVTFAGYQQGDAFARWLQALDEVWLLGLGNDWSARAAAQARACGVRVVAVNEGALPDLADVVVREPSPEAVVEAAMSRQMAPVNHPSNAQIAADILSLYSRVRPAR</sequence>
<dbReference type="SUPFAM" id="SSF53756">
    <property type="entry name" value="UDP-Glycosyltransferase/glycogen phosphorylase"/>
    <property type="match status" value="1"/>
</dbReference>
<dbReference type="STRING" id="1297742.A176_002182"/>
<dbReference type="InterPro" id="IPR028098">
    <property type="entry name" value="Glyco_trans_4-like_N"/>
</dbReference>
<dbReference type="InterPro" id="IPR050194">
    <property type="entry name" value="Glycosyltransferase_grp1"/>
</dbReference>
<dbReference type="eggNOG" id="COG0438">
    <property type="taxonomic scope" value="Bacteria"/>
</dbReference>
<dbReference type="OrthoDB" id="5496881at2"/>
<dbReference type="RefSeq" id="WP_002639955.1">
    <property type="nucleotide sequence ID" value="NZ_CP012109.1"/>
</dbReference>
<feature type="domain" description="Glycosyltransferase subfamily 4-like N-terminal" evidence="1">
    <location>
        <begin position="19"/>
        <end position="121"/>
    </location>
</feature>
<dbReference type="EMBL" id="CP012109">
    <property type="protein sequence ID" value="AKQ65270.1"/>
    <property type="molecule type" value="Genomic_DNA"/>
</dbReference>
<dbReference type="Pfam" id="PF13439">
    <property type="entry name" value="Glyco_transf_4"/>
    <property type="match status" value="1"/>
</dbReference>
<dbReference type="PANTHER" id="PTHR45947">
    <property type="entry name" value="SULFOQUINOVOSYL TRANSFERASE SQD2"/>
    <property type="match status" value="1"/>
</dbReference>
<dbReference type="PATRIC" id="fig|1297742.4.peg.2206"/>
<dbReference type="Proteomes" id="UP000009026">
    <property type="component" value="Chromosome"/>
</dbReference>
<evidence type="ECO:0000313" key="2">
    <source>
        <dbReference type="EMBL" id="AKQ65270.1"/>
    </source>
</evidence>
<reference evidence="2 3" key="1">
    <citation type="journal article" date="2016" name="PLoS ONE">
        <title>Complete Genome Sequence and Comparative Genomics of a Novel Myxobacterium Myxococcus hansupus.</title>
        <authorList>
            <person name="Sharma G."/>
            <person name="Narwani T."/>
            <person name="Subramanian S."/>
        </authorList>
    </citation>
    <scope>NUCLEOTIDE SEQUENCE [LARGE SCALE GENOMIC DNA]</scope>
    <source>
        <strain evidence="3">mixupus</strain>
    </source>
</reference>
<dbReference type="AlphaFoldDB" id="A0A0H4WVA8"/>
<name>A0A0H4WVA8_9BACT</name>
<dbReference type="KEGG" id="mym:A176_002182"/>